<comment type="caution">
    <text evidence="2">Lacks conserved residue(s) required for the propagation of feature annotation.</text>
</comment>
<dbReference type="PANTHER" id="PTHR10127">
    <property type="entry name" value="DISCOIDIN, CUB, EGF, LAMININ , AND ZINC METALLOPROTEASE DOMAIN CONTAINING"/>
    <property type="match status" value="1"/>
</dbReference>
<dbReference type="PANTHER" id="PTHR10127:SF814">
    <property type="entry name" value="MEPRIN A SUBUNIT BETA"/>
    <property type="match status" value="1"/>
</dbReference>
<evidence type="ECO:0000256" key="1">
    <source>
        <dbReference type="ARBA" id="ARBA00001947"/>
    </source>
</evidence>
<dbReference type="InterPro" id="IPR024079">
    <property type="entry name" value="MetalloPept_cat_dom_sf"/>
</dbReference>
<dbReference type="AlphaFoldDB" id="A0A922SIK9"/>
<name>A0A922SIK9_SPOEX</name>
<dbReference type="GO" id="GO:0004222">
    <property type="term" value="F:metalloendopeptidase activity"/>
    <property type="evidence" value="ECO:0007669"/>
    <property type="project" value="InterPro"/>
</dbReference>
<feature type="domain" description="Peptidase M12A" evidence="3">
    <location>
        <begin position="113"/>
        <end position="183"/>
    </location>
</feature>
<organism evidence="4 5">
    <name type="scientific">Spodoptera exigua</name>
    <name type="common">Beet armyworm</name>
    <name type="synonym">Noctua fulgens</name>
    <dbReference type="NCBI Taxonomy" id="7107"/>
    <lineage>
        <taxon>Eukaryota</taxon>
        <taxon>Metazoa</taxon>
        <taxon>Ecdysozoa</taxon>
        <taxon>Arthropoda</taxon>
        <taxon>Hexapoda</taxon>
        <taxon>Insecta</taxon>
        <taxon>Pterygota</taxon>
        <taxon>Neoptera</taxon>
        <taxon>Endopterygota</taxon>
        <taxon>Lepidoptera</taxon>
        <taxon>Glossata</taxon>
        <taxon>Ditrysia</taxon>
        <taxon>Noctuoidea</taxon>
        <taxon>Noctuidae</taxon>
        <taxon>Amphipyrinae</taxon>
        <taxon>Spodoptera</taxon>
    </lineage>
</organism>
<dbReference type="Gene3D" id="3.40.390.10">
    <property type="entry name" value="Collagenase (Catalytic Domain)"/>
    <property type="match status" value="1"/>
</dbReference>
<dbReference type="Proteomes" id="UP000814243">
    <property type="component" value="Unassembled WGS sequence"/>
</dbReference>
<evidence type="ECO:0000313" key="4">
    <source>
        <dbReference type="EMBL" id="KAH9638419.1"/>
    </source>
</evidence>
<gene>
    <name evidence="4" type="ORF">HF086_007726</name>
</gene>
<dbReference type="EMBL" id="JACEFF010000398">
    <property type="protein sequence ID" value="KAH9638419.1"/>
    <property type="molecule type" value="Genomic_DNA"/>
</dbReference>
<comment type="cofactor">
    <cofactor evidence="1">
        <name>Zn(2+)</name>
        <dbReference type="ChEBI" id="CHEBI:29105"/>
    </cofactor>
</comment>
<dbReference type="InterPro" id="IPR001506">
    <property type="entry name" value="Peptidase_M12A"/>
</dbReference>
<proteinExistence type="predicted"/>
<evidence type="ECO:0000259" key="3">
    <source>
        <dbReference type="PROSITE" id="PS51864"/>
    </source>
</evidence>
<evidence type="ECO:0000313" key="5">
    <source>
        <dbReference type="Proteomes" id="UP000814243"/>
    </source>
</evidence>
<reference evidence="4" key="1">
    <citation type="journal article" date="2021" name="G3 (Bethesda)">
        <title>Genome and transcriptome analysis of the beet armyworm Spodoptera exigua reveals targets for pest control. .</title>
        <authorList>
            <person name="Simon S."/>
            <person name="Breeschoten T."/>
            <person name="Jansen H.J."/>
            <person name="Dirks R.P."/>
            <person name="Schranz M.E."/>
            <person name="Ros V.I.D."/>
        </authorList>
    </citation>
    <scope>NUCLEOTIDE SEQUENCE</scope>
    <source>
        <strain evidence="4">TB_SE_WUR_2020</strain>
    </source>
</reference>
<dbReference type="Pfam" id="PF01400">
    <property type="entry name" value="Astacin"/>
    <property type="match status" value="1"/>
</dbReference>
<evidence type="ECO:0000256" key="2">
    <source>
        <dbReference type="PROSITE-ProRule" id="PRU01211"/>
    </source>
</evidence>
<dbReference type="GO" id="GO:0006508">
    <property type="term" value="P:proteolysis"/>
    <property type="evidence" value="ECO:0007669"/>
    <property type="project" value="InterPro"/>
</dbReference>
<comment type="caution">
    <text evidence="4">The sequence shown here is derived from an EMBL/GenBank/DDBJ whole genome shotgun (WGS) entry which is preliminary data.</text>
</comment>
<accession>A0A922SIK9</accession>
<dbReference type="PROSITE" id="PS51864">
    <property type="entry name" value="ASTACIN"/>
    <property type="match status" value="1"/>
</dbReference>
<sequence>MLHNLNHPSLFFCYLDTSDEYGDYDYYEGDTLLSQPQQEDLLPADEEQVSKIEDAFADIAYHSCITFRPRETDDEHAVIILGSEGGCASTVGYNPDNDVPQYVKLADNCFGHGHEANFIKHSNESVSDFGVPYDYHSVMHYPDTAFTANGSQTVIPLKDNVTIGQREGLSHGDVLKLNRMYCEEAADEDKYVIDK</sequence>
<dbReference type="SUPFAM" id="SSF55486">
    <property type="entry name" value="Metalloproteases ('zincins'), catalytic domain"/>
    <property type="match status" value="1"/>
</dbReference>
<protein>
    <recommendedName>
        <fullName evidence="3">Peptidase M12A domain-containing protein</fullName>
    </recommendedName>
</protein>